<keyword evidence="1" id="KW-1133">Transmembrane helix</keyword>
<sequence length="144" mass="15563">MDFRRLRPWILIASLVGNGFLIGVLVANGPGHQPGPPPPYGIIERMAEVLPADDARILKQAAADQGLAAGPDDDMGAFHRRTQELMRAETFDAAAFRQLIAEFSSKREQAGDRIGKTLIDALPRMSWAGRRALADQPPPGGGPR</sequence>
<evidence type="ECO:0000256" key="1">
    <source>
        <dbReference type="SAM" id="Phobius"/>
    </source>
</evidence>
<organism evidence="2 3">
    <name type="scientific">Magnetospirillum sulfuroxidans</name>
    <dbReference type="NCBI Taxonomy" id="611300"/>
    <lineage>
        <taxon>Bacteria</taxon>
        <taxon>Pseudomonadati</taxon>
        <taxon>Pseudomonadota</taxon>
        <taxon>Alphaproteobacteria</taxon>
        <taxon>Rhodospirillales</taxon>
        <taxon>Rhodospirillaceae</taxon>
        <taxon>Magnetospirillum</taxon>
    </lineage>
</organism>
<comment type="caution">
    <text evidence="2">The sequence shown here is derived from an EMBL/GenBank/DDBJ whole genome shotgun (WGS) entry which is preliminary data.</text>
</comment>
<dbReference type="Proteomes" id="UP000680714">
    <property type="component" value="Unassembled WGS sequence"/>
</dbReference>
<keyword evidence="1" id="KW-0472">Membrane</keyword>
<dbReference type="InterPro" id="IPR025961">
    <property type="entry name" value="Metal_resist"/>
</dbReference>
<name>A0ABS5IAK3_9PROT</name>
<evidence type="ECO:0000313" key="2">
    <source>
        <dbReference type="EMBL" id="MBR9971455.1"/>
    </source>
</evidence>
<proteinExistence type="predicted"/>
<reference evidence="2 3" key="1">
    <citation type="submission" date="2021-04" db="EMBL/GenBank/DDBJ databases">
        <title>Magnetospirillum sulfuroxidans sp. nov., a facultative chemolithoautotrophic sulfur-oxidizing alphaproteobacterium isolated from freshwater sediment and proposals for Paramagetospirillum gen. nov., and Magnetospirillaceae fam. nov.</title>
        <authorList>
            <person name="Koziaeva V."/>
            <person name="Geelhoed J.S."/>
            <person name="Sorokin D.Y."/>
            <person name="Grouzdev D.S."/>
        </authorList>
    </citation>
    <scope>NUCLEOTIDE SEQUENCE [LARGE SCALE GENOMIC DNA]</scope>
    <source>
        <strain evidence="2 3">J10</strain>
    </source>
</reference>
<dbReference type="EMBL" id="JAGTUF010000004">
    <property type="protein sequence ID" value="MBR9971455.1"/>
    <property type="molecule type" value="Genomic_DNA"/>
</dbReference>
<accession>A0ABS5IAK3</accession>
<keyword evidence="3" id="KW-1185">Reference proteome</keyword>
<feature type="transmembrane region" description="Helical" evidence="1">
    <location>
        <begin position="9"/>
        <end position="27"/>
    </location>
</feature>
<keyword evidence="1" id="KW-0812">Transmembrane</keyword>
<dbReference type="Pfam" id="PF13801">
    <property type="entry name" value="Metal_resist"/>
    <property type="match status" value="1"/>
</dbReference>
<dbReference type="RefSeq" id="WP_211547235.1">
    <property type="nucleotide sequence ID" value="NZ_JAGTUF010000004.1"/>
</dbReference>
<evidence type="ECO:0000313" key="3">
    <source>
        <dbReference type="Proteomes" id="UP000680714"/>
    </source>
</evidence>
<protein>
    <submittedName>
        <fullName evidence="2">Periplasmic heavy metal sensor</fullName>
    </submittedName>
</protein>
<gene>
    <name evidence="2" type="ORF">KEC16_07000</name>
</gene>